<accession>A0AAV9LNQ9</accession>
<evidence type="ECO:0000313" key="2">
    <source>
        <dbReference type="EMBL" id="KAK4727359.1"/>
    </source>
</evidence>
<sequence length="129" mass="15346">MERICKPWCFSIIIKLLGKKMSHKYLKRKLALLWKPPKEITLIDLGYDYFIVKYLKEENMIKALQNGLWFVNGFFLSIKKWHPNFVAYEVDETISAIWIRLPELPTKYYDHKILAKIGTKIGRLVKTDV</sequence>
<dbReference type="AlphaFoldDB" id="A0AAV9LNQ9"/>
<organism evidence="2 3">
    <name type="scientific">Solanum pinnatisectum</name>
    <name type="common">tansyleaf nightshade</name>
    <dbReference type="NCBI Taxonomy" id="50273"/>
    <lineage>
        <taxon>Eukaryota</taxon>
        <taxon>Viridiplantae</taxon>
        <taxon>Streptophyta</taxon>
        <taxon>Embryophyta</taxon>
        <taxon>Tracheophyta</taxon>
        <taxon>Spermatophyta</taxon>
        <taxon>Magnoliopsida</taxon>
        <taxon>eudicotyledons</taxon>
        <taxon>Gunneridae</taxon>
        <taxon>Pentapetalae</taxon>
        <taxon>asterids</taxon>
        <taxon>lamiids</taxon>
        <taxon>Solanales</taxon>
        <taxon>Solanaceae</taxon>
        <taxon>Solanoideae</taxon>
        <taxon>Solaneae</taxon>
        <taxon>Solanum</taxon>
    </lineage>
</organism>
<comment type="caution">
    <text evidence="2">The sequence shown here is derived from an EMBL/GenBank/DDBJ whole genome shotgun (WGS) entry which is preliminary data.</text>
</comment>
<dbReference type="PANTHER" id="PTHR31286:SF99">
    <property type="entry name" value="DUF4283 DOMAIN-CONTAINING PROTEIN"/>
    <property type="match status" value="1"/>
</dbReference>
<gene>
    <name evidence="2" type="ORF">R3W88_032276</name>
</gene>
<dbReference type="Proteomes" id="UP001311915">
    <property type="component" value="Unassembled WGS sequence"/>
</dbReference>
<keyword evidence="3" id="KW-1185">Reference proteome</keyword>
<dbReference type="Pfam" id="PF14111">
    <property type="entry name" value="DUF4283"/>
    <property type="match status" value="1"/>
</dbReference>
<dbReference type="InterPro" id="IPR040256">
    <property type="entry name" value="At4g02000-like"/>
</dbReference>
<feature type="domain" description="DUF4283" evidence="1">
    <location>
        <begin position="8"/>
        <end position="86"/>
    </location>
</feature>
<protein>
    <recommendedName>
        <fullName evidence="1">DUF4283 domain-containing protein</fullName>
    </recommendedName>
</protein>
<dbReference type="EMBL" id="JAWPEI010000005">
    <property type="protein sequence ID" value="KAK4727359.1"/>
    <property type="molecule type" value="Genomic_DNA"/>
</dbReference>
<dbReference type="PANTHER" id="PTHR31286">
    <property type="entry name" value="GLYCINE-RICH CELL WALL STRUCTURAL PROTEIN 1.8-LIKE"/>
    <property type="match status" value="1"/>
</dbReference>
<name>A0AAV9LNQ9_9SOLN</name>
<proteinExistence type="predicted"/>
<evidence type="ECO:0000313" key="3">
    <source>
        <dbReference type="Proteomes" id="UP001311915"/>
    </source>
</evidence>
<reference evidence="2 3" key="1">
    <citation type="submission" date="2023-10" db="EMBL/GenBank/DDBJ databases">
        <title>Genome-Wide Identification Analysis in wild type Solanum Pinnatisectum Reveals Some Genes Defensing Phytophthora Infestans.</title>
        <authorList>
            <person name="Sun C."/>
        </authorList>
    </citation>
    <scope>NUCLEOTIDE SEQUENCE [LARGE SCALE GENOMIC DNA]</scope>
    <source>
        <strain evidence="2">LQN</strain>
        <tissue evidence="2">Leaf</tissue>
    </source>
</reference>
<dbReference type="InterPro" id="IPR025558">
    <property type="entry name" value="DUF4283"/>
</dbReference>
<evidence type="ECO:0000259" key="1">
    <source>
        <dbReference type="Pfam" id="PF14111"/>
    </source>
</evidence>